<dbReference type="InterPro" id="IPR007235">
    <property type="entry name" value="Glyco_trans_28_C"/>
</dbReference>
<dbReference type="Proteomes" id="UP000002593">
    <property type="component" value="Chromosome"/>
</dbReference>
<dbReference type="PANTHER" id="PTHR21015:SF22">
    <property type="entry name" value="GLYCOSYLTRANSFERASE"/>
    <property type="match status" value="1"/>
</dbReference>
<dbReference type="OrthoDB" id="17804at2157"/>
<gene>
    <name evidence="3" type="ordered locus">Hbut_1419</name>
</gene>
<dbReference type="STRING" id="415426.Hbut_1419"/>
<evidence type="ECO:0000256" key="1">
    <source>
        <dbReference type="ARBA" id="ARBA00006962"/>
    </source>
</evidence>
<dbReference type="EMBL" id="CP000493">
    <property type="protein sequence ID" value="ABM81243.1"/>
    <property type="molecule type" value="Genomic_DNA"/>
</dbReference>
<dbReference type="HOGENOM" id="CLU_873241_0_0_2"/>
<dbReference type="eggNOG" id="arCOG01394">
    <property type="taxonomic scope" value="Archaea"/>
</dbReference>
<dbReference type="PANTHER" id="PTHR21015">
    <property type="entry name" value="UDP-N-ACETYLGLUCOSAMINE--N-ACETYLMURAMYL-(PENTAPEPTIDE) PYROPHOSPHORYL-UNDECAPRENOL N-ACETYLGLUCOSAMINE TRANSFERASE 1"/>
    <property type="match status" value="1"/>
</dbReference>
<dbReference type="GeneID" id="4782979"/>
<evidence type="ECO:0000313" key="4">
    <source>
        <dbReference type="Proteomes" id="UP000002593"/>
    </source>
</evidence>
<feature type="domain" description="Glycosyl transferase family 28 C-terminal" evidence="2">
    <location>
        <begin position="194"/>
        <end position="313"/>
    </location>
</feature>
<dbReference type="Pfam" id="PF04101">
    <property type="entry name" value="Glyco_tran_28_C"/>
    <property type="match status" value="1"/>
</dbReference>
<evidence type="ECO:0000313" key="3">
    <source>
        <dbReference type="EMBL" id="ABM81243.1"/>
    </source>
</evidence>
<name>A2BMN2_HYPBU</name>
<dbReference type="GO" id="GO:0016758">
    <property type="term" value="F:hexosyltransferase activity"/>
    <property type="evidence" value="ECO:0007669"/>
    <property type="project" value="InterPro"/>
</dbReference>
<accession>A2BMN2</accession>
<comment type="similarity">
    <text evidence="1">Belongs to the glycosyltransferase 28 family.</text>
</comment>
<dbReference type="KEGG" id="hbu:Hbut_1419"/>
<reference evidence="3 4" key="1">
    <citation type="journal article" date="2007" name="Archaea">
        <title>The genome of Hyperthermus butylicus: a sulfur-reducing, peptide fermenting, neutrophilic Crenarchaeote growing up to 108 degrees C.</title>
        <authorList>
            <person name="Brugger K."/>
            <person name="Chen L."/>
            <person name="Stark M."/>
            <person name="Zibat A."/>
            <person name="Redder P."/>
            <person name="Ruepp A."/>
            <person name="Awayez M."/>
            <person name="She Q."/>
            <person name="Garrett R.A."/>
            <person name="Klenk H.P."/>
        </authorList>
    </citation>
    <scope>NUCLEOTIDE SEQUENCE [LARGE SCALE GENOMIC DNA]</scope>
    <source>
        <strain evidence="4">DSM 5456 / JCM 9403 / PLM1-5</strain>
    </source>
</reference>
<dbReference type="SUPFAM" id="SSF53756">
    <property type="entry name" value="UDP-Glycosyltransferase/glycogen phosphorylase"/>
    <property type="match status" value="1"/>
</dbReference>
<dbReference type="AlphaFoldDB" id="A2BMN2"/>
<sequence length="324" mass="35044">MAVVAVTAARGGHSGRALALAEELVRHGVEVVAVIAEGDEWTRARFQGHRVVEVPLLRTPTDSRLAAALRAPRALMVSLRRLPKGLCALVSLGSNLSIAPAVTAKLRGARLYVVEDIVRFVAPSATARLLAPIADRVVLQWEEQRKLHSQGVVYGPFYPRPRYPPRDGGYVLIATGTLGYPGLVEAAARLPYDHVVVQTGRLVDPEKLPRRPGLTVFRFDPDFHRWLAGARVVVTHLGHTAVEAALTYGKPVVIVYNPMLGRTAGLKPGDAEAFAMKLNAILIEGEPTVEELARAIEEAGKRRPPQYPNGAEKLAEELAGLCQG</sequence>
<dbReference type="EnsemblBacteria" id="ABM81243">
    <property type="protein sequence ID" value="ABM81243"/>
    <property type="gene ID" value="Hbut_1419"/>
</dbReference>
<proteinExistence type="inferred from homology"/>
<dbReference type="Gene3D" id="3.40.50.2000">
    <property type="entry name" value="Glycogen Phosphorylase B"/>
    <property type="match status" value="2"/>
</dbReference>
<dbReference type="RefSeq" id="WP_011822561.1">
    <property type="nucleotide sequence ID" value="NC_008818.1"/>
</dbReference>
<protein>
    <submittedName>
        <fullName evidence="3">Conserved crenarchaeal protein</fullName>
    </submittedName>
</protein>
<keyword evidence="4" id="KW-1185">Reference proteome</keyword>
<evidence type="ECO:0000259" key="2">
    <source>
        <dbReference type="Pfam" id="PF04101"/>
    </source>
</evidence>
<organism evidence="3 4">
    <name type="scientific">Hyperthermus butylicus (strain DSM 5456 / JCM 9403 / PLM1-5)</name>
    <dbReference type="NCBI Taxonomy" id="415426"/>
    <lineage>
        <taxon>Archaea</taxon>
        <taxon>Thermoproteota</taxon>
        <taxon>Thermoprotei</taxon>
        <taxon>Desulfurococcales</taxon>
        <taxon>Pyrodictiaceae</taxon>
        <taxon>Hyperthermus</taxon>
    </lineage>
</organism>